<feature type="signal peptide" evidence="2">
    <location>
        <begin position="1"/>
        <end position="25"/>
    </location>
</feature>
<dbReference type="RefSeq" id="WP_114983755.1">
    <property type="nucleotide sequence ID" value="NZ_CP027806.1"/>
</dbReference>
<keyword evidence="2" id="KW-0732">Signal</keyword>
<evidence type="ECO:0000256" key="2">
    <source>
        <dbReference type="SAM" id="SignalP"/>
    </source>
</evidence>
<dbReference type="AlphaFoldDB" id="A0A345UJ25"/>
<dbReference type="EMBL" id="CP027806">
    <property type="protein sequence ID" value="AXJ00477.1"/>
    <property type="molecule type" value="Genomic_DNA"/>
</dbReference>
<dbReference type="KEGG" id="cprv:CYPRO_1214"/>
<reference evidence="3 4" key="1">
    <citation type="submission" date="2018-03" db="EMBL/GenBank/DDBJ databases">
        <title>Phenotypic and genomic properties of Cyclonatronum proteinivorum gen. nov., sp. nov., a haloalkaliphilic bacteroidete from soda lakes possessing Na+-translocating rhodopsin.</title>
        <authorList>
            <person name="Toshchakov S.V."/>
            <person name="Korzhenkov A."/>
            <person name="Samarov N.I."/>
            <person name="Kublanov I.V."/>
            <person name="Muntyan M.S."/>
            <person name="Sorokin D.Y."/>
        </authorList>
    </citation>
    <scope>NUCLEOTIDE SEQUENCE [LARGE SCALE GENOMIC DNA]</scope>
    <source>
        <strain evidence="3 4">Omega</strain>
    </source>
</reference>
<name>A0A345UJ25_9BACT</name>
<gene>
    <name evidence="3" type="ORF">CYPRO_1214</name>
</gene>
<keyword evidence="4" id="KW-1185">Reference proteome</keyword>
<feature type="region of interest" description="Disordered" evidence="1">
    <location>
        <begin position="319"/>
        <end position="345"/>
    </location>
</feature>
<proteinExistence type="predicted"/>
<dbReference type="Proteomes" id="UP000254808">
    <property type="component" value="Chromosome"/>
</dbReference>
<organism evidence="3 4">
    <name type="scientific">Cyclonatronum proteinivorum</name>
    <dbReference type="NCBI Taxonomy" id="1457365"/>
    <lineage>
        <taxon>Bacteria</taxon>
        <taxon>Pseudomonadati</taxon>
        <taxon>Balneolota</taxon>
        <taxon>Balneolia</taxon>
        <taxon>Balneolales</taxon>
        <taxon>Cyclonatronaceae</taxon>
        <taxon>Cyclonatronum</taxon>
    </lineage>
</organism>
<evidence type="ECO:0000313" key="3">
    <source>
        <dbReference type="EMBL" id="AXJ00477.1"/>
    </source>
</evidence>
<dbReference type="InterPro" id="IPR038636">
    <property type="entry name" value="Wzi_sf"/>
</dbReference>
<dbReference type="Gene3D" id="2.40.160.130">
    <property type="entry name" value="Capsule assembly protein Wzi"/>
    <property type="match status" value="1"/>
</dbReference>
<sequence length="519" mass="59262">MLTRRIAFVLFFVFFTTACLHDVQAQTGSYPQGLSFGYGWETGAGAGFSGTQPFWLHANQHGQVDPYSANAMSNFFGFGRYSLNNGLTLTAQADLFVRASQDSQLHFTEGFVQLSYGSFDLWAGRKRERFGLIHPTLSTGSMDLSENTRPLPQIVFATRGFMPVPFTRGVLFADASLGHGWQNDFNDRFVEGLVRVHRKHLYLRIFSNDAPLVLYGGLKHFAQWGGSSPLHGSSPVNFRSFIDVFFSRAADSNEIIGGGQLLNSAQNHLGTYDFAFKINTERYVISVSRQFILEDTPNARFGTPWEGLWGASLTFRPPPERRSWRSTRTAPAPVAGQRQQSRLHPGYHSSDDTFRPFLKSIHYEYLDVMSDMFRFPQRARDEYFNYYNHWAYRGGWTYFGNTLGNPLFLTDRDFLGVVNNEIFAHHLGLEGFLGKAFDWRFFATYSRNYGANRVTHRSNLSGREKLLTERRDQWSFMLDMGTNTLLPRTETRLRLAFDRGDVHPNTLGAMVTLRWVSEQ</sequence>
<protein>
    <submittedName>
        <fullName evidence="3">Capsule assembly protein Wzi</fullName>
    </submittedName>
</protein>
<dbReference type="OrthoDB" id="596512at2"/>
<accession>A0A345UJ25</accession>
<evidence type="ECO:0000256" key="1">
    <source>
        <dbReference type="SAM" id="MobiDB-lite"/>
    </source>
</evidence>
<feature type="chain" id="PRO_5016749252" evidence="2">
    <location>
        <begin position="26"/>
        <end position="519"/>
    </location>
</feature>
<evidence type="ECO:0000313" key="4">
    <source>
        <dbReference type="Proteomes" id="UP000254808"/>
    </source>
</evidence>
<dbReference type="PROSITE" id="PS51257">
    <property type="entry name" value="PROKAR_LIPOPROTEIN"/>
    <property type="match status" value="1"/>
</dbReference>